<evidence type="ECO:0000259" key="1">
    <source>
        <dbReference type="Pfam" id="PF09791"/>
    </source>
</evidence>
<name>A0A1I7IE88_9BURK</name>
<dbReference type="OrthoDB" id="6650029at2"/>
<dbReference type="EMBL" id="FPBX01000016">
    <property type="protein sequence ID" value="SFU71235.1"/>
    <property type="molecule type" value="Genomic_DNA"/>
</dbReference>
<keyword evidence="3" id="KW-1185">Reference proteome</keyword>
<reference evidence="2 3" key="1">
    <citation type="submission" date="2016-10" db="EMBL/GenBank/DDBJ databases">
        <authorList>
            <person name="de Groot N.N."/>
        </authorList>
    </citation>
    <scope>NUCLEOTIDE SEQUENCE [LARGE SCALE GENOMIC DNA]</scope>
    <source>
        <strain evidence="2 3">R-24608</strain>
    </source>
</reference>
<accession>A0A1I7IE88</accession>
<sequence length="85" mass="9026">MPSEPPFATTPATDRASARVLFAALQAQAQSRGVALRPPPPEPASCCGRGCNGCVWEGFFHAAEYWRQEALALLGLDGQGETLPQ</sequence>
<proteinExistence type="predicted"/>
<dbReference type="Proteomes" id="UP000183656">
    <property type="component" value="Unassembled WGS sequence"/>
</dbReference>
<feature type="domain" description="Oxidoreductase-like" evidence="1">
    <location>
        <begin position="32"/>
        <end position="69"/>
    </location>
</feature>
<gene>
    <name evidence="2" type="ORF">SAMN04489707_10169</name>
</gene>
<dbReference type="RefSeq" id="WP_054257074.1">
    <property type="nucleotide sequence ID" value="NZ_CYIG01000031.1"/>
</dbReference>
<evidence type="ECO:0000313" key="3">
    <source>
        <dbReference type="Proteomes" id="UP000183656"/>
    </source>
</evidence>
<dbReference type="InterPro" id="IPR019180">
    <property type="entry name" value="Oxidoreductase-like_N"/>
</dbReference>
<dbReference type="AlphaFoldDB" id="A0A1I7IE88"/>
<dbReference type="Pfam" id="PF09791">
    <property type="entry name" value="Oxidored-like"/>
    <property type="match status" value="1"/>
</dbReference>
<organism evidence="2 3">
    <name type="scientific">Paenacidovorax caeni</name>
    <dbReference type="NCBI Taxonomy" id="343013"/>
    <lineage>
        <taxon>Bacteria</taxon>
        <taxon>Pseudomonadati</taxon>
        <taxon>Pseudomonadota</taxon>
        <taxon>Betaproteobacteria</taxon>
        <taxon>Burkholderiales</taxon>
        <taxon>Comamonadaceae</taxon>
        <taxon>Paenacidovorax</taxon>
    </lineage>
</organism>
<evidence type="ECO:0000313" key="2">
    <source>
        <dbReference type="EMBL" id="SFU71235.1"/>
    </source>
</evidence>
<protein>
    <submittedName>
        <fullName evidence="2">Oxidoreductase-like protein, N-terminal</fullName>
    </submittedName>
</protein>